<comment type="caution">
    <text evidence="5">The sequence shown here is derived from an EMBL/GenBank/DDBJ whole genome shotgun (WGS) entry which is preliminary data.</text>
</comment>
<dbReference type="PROSITE" id="PS50231">
    <property type="entry name" value="RICIN_B_LECTIN"/>
    <property type="match status" value="2"/>
</dbReference>
<dbReference type="Pfam" id="PF10566">
    <property type="entry name" value="Glyco_hydro_97"/>
    <property type="match status" value="1"/>
</dbReference>
<sequence length="891" mass="93298">MPRTPLTPLRPRHLPRRLLPALLLLLGVLLVPPHTATAADAAADAAAAATGWTVAGPSAGSPTAAQLTLDGGTLTFAATSHGQGVLSPSPIGIRTSAADLTRNLTFLGRTDRTVTESYAMTTGKQRSRSTAYTESTLSFAGSGGARLDVVVRVSDTGAAYRYVLPGSGQVTVTGEASSWTLPAASPAWLVPPDREDQGQWFGTTAGGAPSDTYHQPALFQVGSAYALLAETGLDGRYAASYLAHTAGSGTYTTQLASAVTGTLPLSTPWRTAALGSLADVTQSTIVDDLAAPSKVSDTSWIAPGTVAWSWLTEHGSPSSEARQKQYVDFAQRHGWGYVLVDEGWSSSWVPDLVTYAAARGVRVILWFNSADLHTAQQRDQRLPQVKSWGVAGVKIDFIDEYTQPTLQWYDAVLAQTADLKLMVNFHGTAMPRGMQRTWPQVVTAEAVYGAEQFHDRAAFDTILPFTRNAVSSMDFTPVVLSMTGRDTTDAHELATSVVFESGWQHFADSPESYEAHPEALRILDQLPTAWDQTRLLGGSSPGKAAYVARRAGGRWFVGGISAQAATTYTTALSFLGSGQWLAETVRDGSGALTHDTRVVTAADTLSVPEAANGGFVTALCPYTAGLATCAPHGQSGVLKGAQSGLCVDVPGAAQADGTRVALWDCNGQANQNWTASPTGRLTVYGGAKCLDVSGSGTADGTPVQIWDCNNTAAQQWTVGAGGTVVNPASGKCLDAYDNGTAPGTLLEIWTCNGGANQNWARAGTTAAYTGAQSGRCLDLPGGNQANGTRPALWDCNGGANQRWTSTVTGELTVFANRCLEAAGGATADGTAVQIRDCDGGPGQQWRVRSDGTIVNPASGKCLDAYDNGTANGTPLELWTCSGQANQRWQPA</sequence>
<evidence type="ECO:0000313" key="6">
    <source>
        <dbReference type="Proteomes" id="UP000734511"/>
    </source>
</evidence>
<dbReference type="Pfam" id="PF00652">
    <property type="entry name" value="Ricin_B_lectin"/>
    <property type="match status" value="2"/>
</dbReference>
<dbReference type="Gene3D" id="2.80.10.50">
    <property type="match status" value="2"/>
</dbReference>
<gene>
    <name evidence="5" type="ORF">HCN08_13080</name>
</gene>
<feature type="chain" id="PRO_5047032939" evidence="3">
    <location>
        <begin position="39"/>
        <end position="891"/>
    </location>
</feature>
<proteinExistence type="predicted"/>
<dbReference type="InterPro" id="IPR029483">
    <property type="entry name" value="GH97_C"/>
</dbReference>
<dbReference type="RefSeq" id="WP_167983190.1">
    <property type="nucleotide sequence ID" value="NZ_JAATEJ010000008.1"/>
</dbReference>
<evidence type="ECO:0000256" key="3">
    <source>
        <dbReference type="SAM" id="SignalP"/>
    </source>
</evidence>
<dbReference type="Pfam" id="PF14508">
    <property type="entry name" value="GH97_N"/>
    <property type="match status" value="1"/>
</dbReference>
<accession>A0ABX0ZMS7</accession>
<evidence type="ECO:0000256" key="1">
    <source>
        <dbReference type="ARBA" id="ARBA00022801"/>
    </source>
</evidence>
<evidence type="ECO:0000313" key="5">
    <source>
        <dbReference type="EMBL" id="NJP44325.1"/>
    </source>
</evidence>
<dbReference type="InterPro" id="IPR019563">
    <property type="entry name" value="GH97_catalytic"/>
</dbReference>
<dbReference type="InterPro" id="IPR014718">
    <property type="entry name" value="GH-type_carb-bd"/>
</dbReference>
<dbReference type="SMART" id="SM00458">
    <property type="entry name" value="RICIN"/>
    <property type="match status" value="2"/>
</dbReference>
<dbReference type="CDD" id="cd23418">
    <property type="entry name" value="beta-trefoil_Ricin_XLN-like"/>
    <property type="match status" value="1"/>
</dbReference>
<dbReference type="PANTHER" id="PTHR35803:SF2">
    <property type="entry name" value="RETAINING ALPHA-GALACTOSIDASE"/>
    <property type="match status" value="1"/>
</dbReference>
<feature type="domain" description="Ricin B lectin" evidence="4">
    <location>
        <begin position="764"/>
        <end position="891"/>
    </location>
</feature>
<keyword evidence="2" id="KW-0326">Glycosidase</keyword>
<dbReference type="Gene3D" id="2.60.40.1180">
    <property type="entry name" value="Golgi alpha-mannosidase II"/>
    <property type="match status" value="1"/>
</dbReference>
<protein>
    <submittedName>
        <fullName evidence="5">Alpha-glucosidase</fullName>
    </submittedName>
</protein>
<name>A0ABX0ZMS7_9ACTN</name>
<dbReference type="Gene3D" id="3.20.20.70">
    <property type="entry name" value="Aldolase class I"/>
    <property type="match status" value="1"/>
</dbReference>
<dbReference type="EMBL" id="JAATEJ010000008">
    <property type="protein sequence ID" value="NJP44325.1"/>
    <property type="molecule type" value="Genomic_DNA"/>
</dbReference>
<dbReference type="SUPFAM" id="SSF50370">
    <property type="entry name" value="Ricin B-like lectins"/>
    <property type="match status" value="2"/>
</dbReference>
<keyword evidence="6" id="KW-1185">Reference proteome</keyword>
<dbReference type="CDD" id="cd23451">
    <property type="entry name" value="beta-trefoil_Ricin_laminarinase"/>
    <property type="match status" value="1"/>
</dbReference>
<dbReference type="InterPro" id="IPR017853">
    <property type="entry name" value="GH"/>
</dbReference>
<dbReference type="InterPro" id="IPR013780">
    <property type="entry name" value="Glyco_hydro_b"/>
</dbReference>
<keyword evidence="3" id="KW-0732">Signal</keyword>
<dbReference type="InterPro" id="IPR052720">
    <property type="entry name" value="Glycosyl_hydrolase_97"/>
</dbReference>
<dbReference type="Pfam" id="PF14509">
    <property type="entry name" value="GH97_C"/>
    <property type="match status" value="1"/>
</dbReference>
<dbReference type="InterPro" id="IPR035992">
    <property type="entry name" value="Ricin_B-like_lectins"/>
</dbReference>
<organism evidence="5 6">
    <name type="scientific">Actinacidiphila epipremni</name>
    <dbReference type="NCBI Taxonomy" id="2053013"/>
    <lineage>
        <taxon>Bacteria</taxon>
        <taxon>Bacillati</taxon>
        <taxon>Actinomycetota</taxon>
        <taxon>Actinomycetes</taxon>
        <taxon>Kitasatosporales</taxon>
        <taxon>Streptomycetaceae</taxon>
        <taxon>Actinacidiphila</taxon>
    </lineage>
</organism>
<evidence type="ECO:0000256" key="2">
    <source>
        <dbReference type="ARBA" id="ARBA00023295"/>
    </source>
</evidence>
<dbReference type="PANTHER" id="PTHR35803">
    <property type="entry name" value="GLUCAN 1,4-ALPHA-GLUCOSIDASE SUSB-RELATED"/>
    <property type="match status" value="1"/>
</dbReference>
<dbReference type="InterPro" id="IPR000772">
    <property type="entry name" value="Ricin_B_lectin"/>
</dbReference>
<keyword evidence="1" id="KW-0378">Hydrolase</keyword>
<dbReference type="Gene3D" id="2.70.98.10">
    <property type="match status" value="1"/>
</dbReference>
<reference evidence="5 6" key="1">
    <citation type="submission" date="2020-03" db="EMBL/GenBank/DDBJ databases">
        <title>WGS of actinomycetes isolated from Thailand.</title>
        <authorList>
            <person name="Thawai C."/>
        </authorList>
    </citation>
    <scope>NUCLEOTIDE SEQUENCE [LARGE SCALE GENOMIC DNA]</scope>
    <source>
        <strain evidence="5 6">PRB2-1</strain>
    </source>
</reference>
<feature type="signal peptide" evidence="3">
    <location>
        <begin position="1"/>
        <end position="38"/>
    </location>
</feature>
<feature type="domain" description="Ricin B lectin" evidence="4">
    <location>
        <begin position="634"/>
        <end position="762"/>
    </location>
</feature>
<dbReference type="InterPro" id="IPR013785">
    <property type="entry name" value="Aldolase_TIM"/>
</dbReference>
<dbReference type="InterPro" id="IPR029486">
    <property type="entry name" value="GH97_N"/>
</dbReference>
<dbReference type="Proteomes" id="UP000734511">
    <property type="component" value="Unassembled WGS sequence"/>
</dbReference>
<dbReference type="SUPFAM" id="SSF51445">
    <property type="entry name" value="(Trans)glycosidases"/>
    <property type="match status" value="1"/>
</dbReference>
<evidence type="ECO:0000259" key="4">
    <source>
        <dbReference type="SMART" id="SM00458"/>
    </source>
</evidence>